<accession>A0A158DNY4</accession>
<gene>
    <name evidence="2" type="ORF">AWB78_05425</name>
</gene>
<evidence type="ECO:0000256" key="1">
    <source>
        <dbReference type="SAM" id="MobiDB-lite"/>
    </source>
</evidence>
<evidence type="ECO:0000313" key="2">
    <source>
        <dbReference type="EMBL" id="SAK96329.1"/>
    </source>
</evidence>
<proteinExistence type="predicted"/>
<protein>
    <submittedName>
        <fullName evidence="2">Uncharacterized protein</fullName>
    </submittedName>
</protein>
<keyword evidence="3" id="KW-1185">Reference proteome</keyword>
<sequence>MSLQGEIERLHQADADILMANQRIQRQKDLIQELKRDGHDTSLALELLMTMQGTRQALIDHRKVILEHVERISGSRSREEQAMPRPDGHDI</sequence>
<dbReference type="EMBL" id="FCOX02000034">
    <property type="protein sequence ID" value="SAK96329.1"/>
    <property type="molecule type" value="Genomic_DNA"/>
</dbReference>
<feature type="region of interest" description="Disordered" evidence="1">
    <location>
        <begin position="72"/>
        <end position="91"/>
    </location>
</feature>
<dbReference type="RefSeq" id="WP_157697625.1">
    <property type="nucleotide sequence ID" value="NZ_FCOX02000034.1"/>
</dbReference>
<name>A0A158DNY4_9BURK</name>
<dbReference type="OrthoDB" id="9134019at2"/>
<evidence type="ECO:0000313" key="3">
    <source>
        <dbReference type="Proteomes" id="UP000071859"/>
    </source>
</evidence>
<organism evidence="2 3">
    <name type="scientific">Caballeronia calidae</name>
    <dbReference type="NCBI Taxonomy" id="1777139"/>
    <lineage>
        <taxon>Bacteria</taxon>
        <taxon>Pseudomonadati</taxon>
        <taxon>Pseudomonadota</taxon>
        <taxon>Betaproteobacteria</taxon>
        <taxon>Burkholderiales</taxon>
        <taxon>Burkholderiaceae</taxon>
        <taxon>Caballeronia</taxon>
    </lineage>
</organism>
<dbReference type="AlphaFoldDB" id="A0A158DNY4"/>
<reference evidence="2" key="1">
    <citation type="submission" date="2016-01" db="EMBL/GenBank/DDBJ databases">
        <authorList>
            <person name="Peeters C."/>
        </authorList>
    </citation>
    <scope>NUCLEOTIDE SEQUENCE</scope>
    <source>
        <strain evidence="2">LMG 29321</strain>
    </source>
</reference>
<dbReference type="Proteomes" id="UP000071859">
    <property type="component" value="Unassembled WGS sequence"/>
</dbReference>
<comment type="caution">
    <text evidence="2">The sequence shown here is derived from an EMBL/GenBank/DDBJ whole genome shotgun (WGS) entry which is preliminary data.</text>
</comment>